<evidence type="ECO:0000256" key="1">
    <source>
        <dbReference type="SAM" id="Phobius"/>
    </source>
</evidence>
<keyword evidence="1" id="KW-0472">Membrane</keyword>
<dbReference type="Proteomes" id="UP000298246">
    <property type="component" value="Unassembled WGS sequence"/>
</dbReference>
<comment type="caution">
    <text evidence="2">The sequence shown here is derived from an EMBL/GenBank/DDBJ whole genome shotgun (WGS) entry which is preliminary data.</text>
</comment>
<name>A0A4Y8Q994_9BACL</name>
<gene>
    <name evidence="2" type="ORF">B5M42_02300</name>
</gene>
<sequence>MNNTDATRAYRRYNSFTETINSNIIHRRNPWITAWWSAALPGFGHLLLGIHVKGFILILWEIFINANAHINEAMVLSFTGRLEQAKQTLHMKWALLYIPVYIHAIWDSYRQTVDLNNICRLADYEQAPIVPFKMTGMALNYLDRRHPWLAACWSLLFPGLGHLYLHKIPTGFFLIVCTISISIYSGFAECLYELLSEPWTLPTGRMNPEWSLFLPSIYCFAAYDAQLTATEQNKLYKKEQRQFLRRSCQGRLDSLLQTKESE</sequence>
<proteinExistence type="predicted"/>
<keyword evidence="1" id="KW-1133">Transmembrane helix</keyword>
<dbReference type="OrthoDB" id="1681403at2"/>
<organism evidence="2 3">
    <name type="scientific">Paenibacillus athensensis</name>
    <dbReference type="NCBI Taxonomy" id="1967502"/>
    <lineage>
        <taxon>Bacteria</taxon>
        <taxon>Bacillati</taxon>
        <taxon>Bacillota</taxon>
        <taxon>Bacilli</taxon>
        <taxon>Bacillales</taxon>
        <taxon>Paenibacillaceae</taxon>
        <taxon>Paenibacillus</taxon>
    </lineage>
</organism>
<dbReference type="RefSeq" id="WP_134749278.1">
    <property type="nucleotide sequence ID" value="NZ_MYFO02000004.1"/>
</dbReference>
<evidence type="ECO:0000313" key="2">
    <source>
        <dbReference type="EMBL" id="TFE91297.1"/>
    </source>
</evidence>
<dbReference type="EMBL" id="MYFO01000002">
    <property type="protein sequence ID" value="TFE91297.1"/>
    <property type="molecule type" value="Genomic_DNA"/>
</dbReference>
<reference evidence="2 3" key="1">
    <citation type="submission" date="2017-03" db="EMBL/GenBank/DDBJ databases">
        <title>Isolation of Levoglucosan Utilizing Bacteria.</title>
        <authorList>
            <person name="Arya A.S."/>
        </authorList>
    </citation>
    <scope>NUCLEOTIDE SEQUENCE [LARGE SCALE GENOMIC DNA]</scope>
    <source>
        <strain evidence="2 3">MEC069</strain>
    </source>
</reference>
<protein>
    <submittedName>
        <fullName evidence="2">Uncharacterized protein</fullName>
    </submittedName>
</protein>
<dbReference type="AlphaFoldDB" id="A0A4Y8Q994"/>
<accession>A0A4Y8Q994</accession>
<evidence type="ECO:0000313" key="3">
    <source>
        <dbReference type="Proteomes" id="UP000298246"/>
    </source>
</evidence>
<keyword evidence="1" id="KW-0812">Transmembrane</keyword>
<feature type="transmembrane region" description="Helical" evidence="1">
    <location>
        <begin position="46"/>
        <end position="68"/>
    </location>
</feature>
<keyword evidence="3" id="KW-1185">Reference proteome</keyword>